<dbReference type="Pfam" id="PF00266">
    <property type="entry name" value="Aminotran_5"/>
    <property type="match status" value="1"/>
</dbReference>
<gene>
    <name evidence="3" type="ORF">ACD_78C00387G0001</name>
</gene>
<dbReference type="EMBL" id="AMFJ01034387">
    <property type="protein sequence ID" value="EKD29491.1"/>
    <property type="molecule type" value="Genomic_DNA"/>
</dbReference>
<accession>K1XX12</accession>
<dbReference type="InterPro" id="IPR015422">
    <property type="entry name" value="PyrdxlP-dep_Trfase_small"/>
</dbReference>
<dbReference type="InterPro" id="IPR000192">
    <property type="entry name" value="Aminotrans_V_dom"/>
</dbReference>
<evidence type="ECO:0000256" key="1">
    <source>
        <dbReference type="ARBA" id="ARBA00022898"/>
    </source>
</evidence>
<dbReference type="Gene3D" id="3.90.1150.10">
    <property type="entry name" value="Aspartate Aminotransferase, domain 1"/>
    <property type="match status" value="1"/>
</dbReference>
<dbReference type="InterPro" id="IPR015424">
    <property type="entry name" value="PyrdxlP-dep_Trfase"/>
</dbReference>
<dbReference type="SUPFAM" id="SSF53383">
    <property type="entry name" value="PLP-dependent transferases"/>
    <property type="match status" value="1"/>
</dbReference>
<reference evidence="3" key="1">
    <citation type="journal article" date="2012" name="Science">
        <title>Fermentation, hydrogen, and sulfur metabolism in multiple uncultivated bacterial phyla.</title>
        <authorList>
            <person name="Wrighton K.C."/>
            <person name="Thomas B.C."/>
            <person name="Sharon I."/>
            <person name="Miller C.S."/>
            <person name="Castelle C.J."/>
            <person name="VerBerkmoes N.C."/>
            <person name="Wilkins M.J."/>
            <person name="Hettich R.L."/>
            <person name="Lipton M.S."/>
            <person name="Williams K.H."/>
            <person name="Long P.E."/>
            <person name="Banfield J.F."/>
        </authorList>
    </citation>
    <scope>NUCLEOTIDE SEQUENCE [LARGE SCALE GENOMIC DNA]</scope>
</reference>
<sequence length="145" mass="16461">MSIRSDFPIFSNNPDLIYLDSASTAQKPRMVIDGMRDFMERDYANIHRGAYSLSERSEELYDASKKAVANLIGARSVAEINYTYNATYALNLLAASLVRSKWLKKGDKVLLSMAEHHANIVPWLIAKEDIGIEVEFIKLDADFWL</sequence>
<evidence type="ECO:0000313" key="3">
    <source>
        <dbReference type="EMBL" id="EKD29491.1"/>
    </source>
</evidence>
<feature type="domain" description="Aminotransferase class V" evidence="2">
    <location>
        <begin position="17"/>
        <end position="142"/>
    </location>
</feature>
<feature type="non-terminal residue" evidence="3">
    <location>
        <position position="145"/>
    </location>
</feature>
<dbReference type="PANTHER" id="PTHR43586">
    <property type="entry name" value="CYSTEINE DESULFURASE"/>
    <property type="match status" value="1"/>
</dbReference>
<evidence type="ECO:0000259" key="2">
    <source>
        <dbReference type="Pfam" id="PF00266"/>
    </source>
</evidence>
<dbReference type="InterPro" id="IPR015421">
    <property type="entry name" value="PyrdxlP-dep_Trfase_major"/>
</dbReference>
<proteinExistence type="predicted"/>
<dbReference type="Gene3D" id="3.40.640.10">
    <property type="entry name" value="Type I PLP-dependent aspartate aminotransferase-like (Major domain)"/>
    <property type="match status" value="1"/>
</dbReference>
<keyword evidence="1" id="KW-0663">Pyridoxal phosphate</keyword>
<protein>
    <submittedName>
        <fullName evidence="3">Cysteine desulfurase</fullName>
    </submittedName>
</protein>
<dbReference type="AlphaFoldDB" id="K1XX12"/>
<organism evidence="3">
    <name type="scientific">uncultured bacterium</name>
    <name type="common">gcode 4</name>
    <dbReference type="NCBI Taxonomy" id="1234023"/>
    <lineage>
        <taxon>Bacteria</taxon>
        <taxon>environmental samples</taxon>
    </lineage>
</organism>
<comment type="caution">
    <text evidence="3">The sequence shown here is derived from an EMBL/GenBank/DDBJ whole genome shotgun (WGS) entry which is preliminary data.</text>
</comment>
<dbReference type="PANTHER" id="PTHR43586:SF8">
    <property type="entry name" value="CYSTEINE DESULFURASE 1, CHLOROPLASTIC"/>
    <property type="match status" value="1"/>
</dbReference>
<name>K1XX12_9BACT</name>